<keyword evidence="2" id="KW-0378">Hydrolase</keyword>
<dbReference type="AlphaFoldDB" id="A0A1R2B5D1"/>
<dbReference type="Proteomes" id="UP000187209">
    <property type="component" value="Unassembled WGS sequence"/>
</dbReference>
<comment type="caution">
    <text evidence="3">The sequence shown here is derived from an EMBL/GenBank/DDBJ whole genome shotgun (WGS) entry which is preliminary data.</text>
</comment>
<protein>
    <submittedName>
        <fullName evidence="3">Uncharacterized protein</fullName>
    </submittedName>
</protein>
<organism evidence="3 4">
    <name type="scientific">Stentor coeruleus</name>
    <dbReference type="NCBI Taxonomy" id="5963"/>
    <lineage>
        <taxon>Eukaryota</taxon>
        <taxon>Sar</taxon>
        <taxon>Alveolata</taxon>
        <taxon>Ciliophora</taxon>
        <taxon>Postciliodesmatophora</taxon>
        <taxon>Heterotrichea</taxon>
        <taxon>Heterotrichida</taxon>
        <taxon>Stentoridae</taxon>
        <taxon>Stentor</taxon>
    </lineage>
</organism>
<accession>A0A1R2B5D1</accession>
<evidence type="ECO:0000256" key="1">
    <source>
        <dbReference type="ARBA" id="ARBA00007527"/>
    </source>
</evidence>
<evidence type="ECO:0000313" key="4">
    <source>
        <dbReference type="Proteomes" id="UP000187209"/>
    </source>
</evidence>
<dbReference type="OrthoDB" id="284919at2759"/>
<dbReference type="EMBL" id="MPUH01000949">
    <property type="protein sequence ID" value="OMJ71875.1"/>
    <property type="molecule type" value="Genomic_DNA"/>
</dbReference>
<reference evidence="3 4" key="1">
    <citation type="submission" date="2016-11" db="EMBL/GenBank/DDBJ databases">
        <title>The macronuclear genome of Stentor coeruleus: a giant cell with tiny introns.</title>
        <authorList>
            <person name="Slabodnick M."/>
            <person name="Ruby J.G."/>
            <person name="Reiff S.B."/>
            <person name="Swart E.C."/>
            <person name="Gosai S."/>
            <person name="Prabakaran S."/>
            <person name="Witkowska E."/>
            <person name="Larue G.E."/>
            <person name="Fisher S."/>
            <person name="Freeman R.M."/>
            <person name="Gunawardena J."/>
            <person name="Chu W."/>
            <person name="Stover N.A."/>
            <person name="Gregory B.D."/>
            <person name="Nowacki M."/>
            <person name="Derisi J."/>
            <person name="Roy S.W."/>
            <person name="Marshall W.F."/>
            <person name="Sood P."/>
        </authorList>
    </citation>
    <scope>NUCLEOTIDE SEQUENCE [LARGE SCALE GENOMIC DNA]</scope>
    <source>
        <strain evidence="3">WM001</strain>
    </source>
</reference>
<dbReference type="PANTHER" id="PTHR10858:SF23">
    <property type="entry name" value="DEOXYRIBONUCLEASE II"/>
    <property type="match status" value="1"/>
</dbReference>
<dbReference type="InterPro" id="IPR004947">
    <property type="entry name" value="DNase_II"/>
</dbReference>
<dbReference type="GO" id="GO:0004531">
    <property type="term" value="F:deoxyribonuclease II activity"/>
    <property type="evidence" value="ECO:0007669"/>
    <property type="project" value="InterPro"/>
</dbReference>
<comment type="similarity">
    <text evidence="1">Belongs to the DNase II family.</text>
</comment>
<evidence type="ECO:0000313" key="3">
    <source>
        <dbReference type="EMBL" id="OMJ71875.1"/>
    </source>
</evidence>
<name>A0A1R2B5D1_9CILI</name>
<dbReference type="Pfam" id="PF03265">
    <property type="entry name" value="DNase_II"/>
    <property type="match status" value="1"/>
</dbReference>
<evidence type="ECO:0000256" key="2">
    <source>
        <dbReference type="ARBA" id="ARBA00022801"/>
    </source>
</evidence>
<sequence>MMCITLTPTQLFNLAGIMSLIQPSVYYKNIVISNTNITNVINNVLPNFGPSGSYAFIAGGLSWTYIAKNQFADIQLWDNVVSGYFKQGLEVESWGRPYMPSVCPPNSIYSILNIAGLQIQNIAWSKTQDHSKWATLMTTKIICYGDMNRMTSQASRGGGTLCLALDWFFTLHNDLITDVDPCGT</sequence>
<dbReference type="PANTHER" id="PTHR10858">
    <property type="entry name" value="DEOXYRIBONUCLEASE II"/>
    <property type="match status" value="1"/>
</dbReference>
<gene>
    <name evidence="3" type="ORF">SteCoe_29820</name>
</gene>
<keyword evidence="4" id="KW-1185">Reference proteome</keyword>
<proteinExistence type="inferred from homology"/>